<sequence length="273" mass="30645">MGDTPYSESDEVAFDAIVDTMNAEPLEFVVHVGDIKSSRAQCTDAIYLDRKARFDRSAHPFILAPGDNEWVDCRRQRAGGHDPLERLAKLREIFFSGSRLMGKRQSVAFEAQEGYPENRLWTTRSVVFATLNAQGSNDNVGFDARNDEEAVRRGAANRRWLDRAFAMPNARAVVVIFHANPFVRSKQLVYDALVASLTAHAVSFSKPVLVVHGETHFQRADQPFRDGDGRTIANMTRLESFGSPFVGWVQVSADPADARFFRFRTRGQSTTFP</sequence>
<dbReference type="AlphaFoldDB" id="A0A6M4H471"/>
<evidence type="ECO:0000313" key="2">
    <source>
        <dbReference type="Proteomes" id="UP000503096"/>
    </source>
</evidence>
<dbReference type="Proteomes" id="UP000503096">
    <property type="component" value="Chromosome"/>
</dbReference>
<dbReference type="InParanoid" id="A0A6M4H471"/>
<gene>
    <name evidence="1" type="ORF">DSM104440_01187</name>
</gene>
<reference evidence="1 2" key="1">
    <citation type="submission" date="2020-04" db="EMBL/GenBank/DDBJ databases">
        <title>Usitatibacter rugosus gen. nov., sp. nov. and Usitatibacter palustris sp. nov., novel members of Usitatibacteraceae fam. nov. within the order Nitrosomonadales isolated from soil.</title>
        <authorList>
            <person name="Huber K.J."/>
            <person name="Neumann-Schaal M."/>
            <person name="Geppert A."/>
            <person name="Luckner M."/>
            <person name="Wanner G."/>
            <person name="Overmann J."/>
        </authorList>
    </citation>
    <scope>NUCLEOTIDE SEQUENCE [LARGE SCALE GENOMIC DNA]</scope>
    <source>
        <strain evidence="1 2">Swamp67</strain>
    </source>
</reference>
<organism evidence="1 2">
    <name type="scientific">Usitatibacter palustris</name>
    <dbReference type="NCBI Taxonomy" id="2732487"/>
    <lineage>
        <taxon>Bacteria</taxon>
        <taxon>Pseudomonadati</taxon>
        <taxon>Pseudomonadota</taxon>
        <taxon>Betaproteobacteria</taxon>
        <taxon>Nitrosomonadales</taxon>
        <taxon>Usitatibacteraceae</taxon>
        <taxon>Usitatibacter</taxon>
    </lineage>
</organism>
<evidence type="ECO:0000313" key="1">
    <source>
        <dbReference type="EMBL" id="QJR14391.1"/>
    </source>
</evidence>
<dbReference type="SUPFAM" id="SSF56300">
    <property type="entry name" value="Metallo-dependent phosphatases"/>
    <property type="match status" value="1"/>
</dbReference>
<dbReference type="KEGG" id="upl:DSM104440_01187"/>
<proteinExistence type="predicted"/>
<dbReference type="EMBL" id="CP053073">
    <property type="protein sequence ID" value="QJR14391.1"/>
    <property type="molecule type" value="Genomic_DNA"/>
</dbReference>
<keyword evidence="2" id="KW-1185">Reference proteome</keyword>
<evidence type="ECO:0008006" key="3">
    <source>
        <dbReference type="Google" id="ProtNLM"/>
    </source>
</evidence>
<protein>
    <recommendedName>
        <fullName evidence="3">Calcineurin-like phosphoesterase domain-containing protein</fullName>
    </recommendedName>
</protein>
<dbReference type="RefSeq" id="WP_171161150.1">
    <property type="nucleotide sequence ID" value="NZ_CP053073.1"/>
</dbReference>
<name>A0A6M4H471_9PROT</name>
<dbReference type="InterPro" id="IPR029052">
    <property type="entry name" value="Metallo-depent_PP-like"/>
</dbReference>
<accession>A0A6M4H471</accession>